<sequence length="113" mass="12980">MNIEQLRAFCLSLPSATEDVKWEQDLCFCIGEKMFCVTGLNGPFGVTLKVRDDEFEELSTSRDISVAAYVGRYKWVHISAADRFTQDEWEHYIRQAYELVKAKLPKGIRAKLG</sequence>
<dbReference type="EMBL" id="CP054139">
    <property type="protein sequence ID" value="QKJ31617.1"/>
    <property type="molecule type" value="Genomic_DNA"/>
</dbReference>
<keyword evidence="1" id="KW-0238">DNA-binding</keyword>
<keyword evidence="2" id="KW-1185">Reference proteome</keyword>
<dbReference type="SUPFAM" id="SSF142906">
    <property type="entry name" value="YjbR-like"/>
    <property type="match status" value="1"/>
</dbReference>
<dbReference type="KEGG" id="mmab:HQ865_18215"/>
<evidence type="ECO:0000313" key="2">
    <source>
        <dbReference type="Proteomes" id="UP000505355"/>
    </source>
</evidence>
<accession>A0A7D4TYT4</accession>
<dbReference type="InterPro" id="IPR038056">
    <property type="entry name" value="YjbR-like_sf"/>
</dbReference>
<dbReference type="InterPro" id="IPR007351">
    <property type="entry name" value="YjbR"/>
</dbReference>
<proteinExistence type="predicted"/>
<dbReference type="Pfam" id="PF04237">
    <property type="entry name" value="YjbR"/>
    <property type="match status" value="1"/>
</dbReference>
<evidence type="ECO:0000313" key="1">
    <source>
        <dbReference type="EMBL" id="QKJ31617.1"/>
    </source>
</evidence>
<dbReference type="PANTHER" id="PTHR35145:SF1">
    <property type="entry name" value="CYTOPLASMIC PROTEIN"/>
    <property type="match status" value="1"/>
</dbReference>
<dbReference type="InterPro" id="IPR058532">
    <property type="entry name" value="YjbR/MT2646/Rv2570-like"/>
</dbReference>
<dbReference type="PANTHER" id="PTHR35145">
    <property type="entry name" value="CYTOPLASMIC PROTEIN-RELATED"/>
    <property type="match status" value="1"/>
</dbReference>
<dbReference type="GO" id="GO:0003677">
    <property type="term" value="F:DNA binding"/>
    <property type="evidence" value="ECO:0007669"/>
    <property type="project" value="UniProtKB-KW"/>
</dbReference>
<organism evidence="1 2">
    <name type="scientific">Mucilaginibacter mali</name>
    <dbReference type="NCBI Taxonomy" id="2740462"/>
    <lineage>
        <taxon>Bacteria</taxon>
        <taxon>Pseudomonadati</taxon>
        <taxon>Bacteroidota</taxon>
        <taxon>Sphingobacteriia</taxon>
        <taxon>Sphingobacteriales</taxon>
        <taxon>Sphingobacteriaceae</taxon>
        <taxon>Mucilaginibacter</taxon>
    </lineage>
</organism>
<reference evidence="1 2" key="1">
    <citation type="submission" date="2020-05" db="EMBL/GenBank/DDBJ databases">
        <title>Mucilaginibacter mali sp. nov.</title>
        <authorList>
            <person name="Kim H.S."/>
            <person name="Lee K.C."/>
            <person name="Suh M.K."/>
            <person name="Kim J.-S."/>
            <person name="Han K.-I."/>
            <person name="Eom M.K."/>
            <person name="Shin Y.K."/>
            <person name="Lee J.-S."/>
        </authorList>
    </citation>
    <scope>NUCLEOTIDE SEQUENCE [LARGE SCALE GENOMIC DNA]</scope>
    <source>
        <strain evidence="1 2">G2-14</strain>
    </source>
</reference>
<dbReference type="AlphaFoldDB" id="A0A7D4TYT4"/>
<gene>
    <name evidence="1" type="ORF">HQ865_18215</name>
</gene>
<protein>
    <submittedName>
        <fullName evidence="1">MmcQ/YjbR family DNA-binding protein</fullName>
    </submittedName>
</protein>
<dbReference type="Proteomes" id="UP000505355">
    <property type="component" value="Chromosome"/>
</dbReference>
<dbReference type="Gene3D" id="3.90.1150.30">
    <property type="match status" value="1"/>
</dbReference>
<name>A0A7D4TYT4_9SPHI</name>
<dbReference type="RefSeq" id="WP_173416276.1">
    <property type="nucleotide sequence ID" value="NZ_CP054139.1"/>
</dbReference>